<protein>
    <submittedName>
        <fullName evidence="1">Uncharacterized protein</fullName>
    </submittedName>
</protein>
<keyword evidence="2" id="KW-1185">Reference proteome</keyword>
<gene>
    <name evidence="1" type="ORF">K239x_36180</name>
</gene>
<dbReference type="AlphaFoldDB" id="A0A517NWY3"/>
<dbReference type="EMBL" id="CP036526">
    <property type="protein sequence ID" value="QDT11618.1"/>
    <property type="molecule type" value="Genomic_DNA"/>
</dbReference>
<dbReference type="Proteomes" id="UP000319817">
    <property type="component" value="Chromosome"/>
</dbReference>
<sequence length="83" mass="9640">MMQRGWCIRPHEFILALAKEIALLTEATVEKMFRNLMSDPNANAETFEKAEELLDDELRPESPLRHRLSVELDELRDISEAKS</sequence>
<reference evidence="1 2" key="1">
    <citation type="submission" date="2019-02" db="EMBL/GenBank/DDBJ databases">
        <title>Deep-cultivation of Planctomycetes and their phenomic and genomic characterization uncovers novel biology.</title>
        <authorList>
            <person name="Wiegand S."/>
            <person name="Jogler M."/>
            <person name="Boedeker C."/>
            <person name="Pinto D."/>
            <person name="Vollmers J."/>
            <person name="Rivas-Marin E."/>
            <person name="Kohn T."/>
            <person name="Peeters S.H."/>
            <person name="Heuer A."/>
            <person name="Rast P."/>
            <person name="Oberbeckmann S."/>
            <person name="Bunk B."/>
            <person name="Jeske O."/>
            <person name="Meyerdierks A."/>
            <person name="Storesund J.E."/>
            <person name="Kallscheuer N."/>
            <person name="Luecker S."/>
            <person name="Lage O.M."/>
            <person name="Pohl T."/>
            <person name="Merkel B.J."/>
            <person name="Hornburger P."/>
            <person name="Mueller R.-W."/>
            <person name="Bruemmer F."/>
            <person name="Labrenz M."/>
            <person name="Spormann A.M."/>
            <person name="Op den Camp H."/>
            <person name="Overmann J."/>
            <person name="Amann R."/>
            <person name="Jetten M.S.M."/>
            <person name="Mascher T."/>
            <person name="Medema M.H."/>
            <person name="Devos D.P."/>
            <person name="Kaster A.-K."/>
            <person name="Ovreas L."/>
            <person name="Rohde M."/>
            <person name="Galperin M.Y."/>
            <person name="Jogler C."/>
        </authorList>
    </citation>
    <scope>NUCLEOTIDE SEQUENCE [LARGE SCALE GENOMIC DNA]</scope>
    <source>
        <strain evidence="1 2">K23_9</strain>
    </source>
</reference>
<proteinExistence type="predicted"/>
<name>A0A517NWY3_9BACT</name>
<organism evidence="1 2">
    <name type="scientific">Stieleria marina</name>
    <dbReference type="NCBI Taxonomy" id="1930275"/>
    <lineage>
        <taxon>Bacteria</taxon>
        <taxon>Pseudomonadati</taxon>
        <taxon>Planctomycetota</taxon>
        <taxon>Planctomycetia</taxon>
        <taxon>Pirellulales</taxon>
        <taxon>Pirellulaceae</taxon>
        <taxon>Stieleria</taxon>
    </lineage>
</organism>
<evidence type="ECO:0000313" key="1">
    <source>
        <dbReference type="EMBL" id="QDT11618.1"/>
    </source>
</evidence>
<accession>A0A517NWY3</accession>
<evidence type="ECO:0000313" key="2">
    <source>
        <dbReference type="Proteomes" id="UP000319817"/>
    </source>
</evidence>